<evidence type="ECO:0000256" key="8">
    <source>
        <dbReference type="ARBA" id="ARBA00023012"/>
    </source>
</evidence>
<dbReference type="GO" id="GO:0016301">
    <property type="term" value="F:kinase activity"/>
    <property type="evidence" value="ECO:0007669"/>
    <property type="project" value="UniProtKB-KW"/>
</dbReference>
<feature type="transmembrane region" description="Helical" evidence="9">
    <location>
        <begin position="12"/>
        <end position="34"/>
    </location>
</feature>
<comment type="caution">
    <text evidence="11">The sequence shown here is derived from an EMBL/GenBank/DDBJ whole genome shotgun (WGS) entry which is preliminary data.</text>
</comment>
<evidence type="ECO:0000256" key="9">
    <source>
        <dbReference type="SAM" id="Phobius"/>
    </source>
</evidence>
<evidence type="ECO:0000256" key="4">
    <source>
        <dbReference type="ARBA" id="ARBA00022679"/>
    </source>
</evidence>
<protein>
    <recommendedName>
        <fullName evidence="2">histidine kinase</fullName>
        <ecNumber evidence="2">2.7.13.3</ecNumber>
    </recommendedName>
</protein>
<evidence type="ECO:0000313" key="12">
    <source>
        <dbReference type="Proteomes" id="UP001589693"/>
    </source>
</evidence>
<evidence type="ECO:0000256" key="7">
    <source>
        <dbReference type="ARBA" id="ARBA00022840"/>
    </source>
</evidence>
<keyword evidence="12" id="KW-1185">Reference proteome</keyword>
<evidence type="ECO:0000256" key="5">
    <source>
        <dbReference type="ARBA" id="ARBA00022741"/>
    </source>
</evidence>
<feature type="transmembrane region" description="Helical" evidence="9">
    <location>
        <begin position="150"/>
        <end position="168"/>
    </location>
</feature>
<evidence type="ECO:0000256" key="1">
    <source>
        <dbReference type="ARBA" id="ARBA00000085"/>
    </source>
</evidence>
<dbReference type="PANTHER" id="PTHR24421">
    <property type="entry name" value="NITRATE/NITRITE SENSOR PROTEIN NARX-RELATED"/>
    <property type="match status" value="1"/>
</dbReference>
<dbReference type="InterPro" id="IPR036890">
    <property type="entry name" value="HATPase_C_sf"/>
</dbReference>
<dbReference type="EMBL" id="JBHLZU010000015">
    <property type="protein sequence ID" value="MFB9905772.1"/>
    <property type="molecule type" value="Genomic_DNA"/>
</dbReference>
<dbReference type="SUPFAM" id="SSF55874">
    <property type="entry name" value="ATPase domain of HSP90 chaperone/DNA topoisomerase II/histidine kinase"/>
    <property type="match status" value="1"/>
</dbReference>
<keyword evidence="4" id="KW-0808">Transferase</keyword>
<comment type="catalytic activity">
    <reaction evidence="1">
        <text>ATP + protein L-histidine = ADP + protein N-phospho-L-histidine.</text>
        <dbReference type="EC" id="2.7.13.3"/>
    </reaction>
</comment>
<dbReference type="Gene3D" id="3.30.565.10">
    <property type="entry name" value="Histidine kinase-like ATPase, C-terminal domain"/>
    <property type="match status" value="1"/>
</dbReference>
<dbReference type="Gene3D" id="1.20.5.1930">
    <property type="match status" value="1"/>
</dbReference>
<evidence type="ECO:0000259" key="10">
    <source>
        <dbReference type="Pfam" id="PF07730"/>
    </source>
</evidence>
<dbReference type="CDD" id="cd16917">
    <property type="entry name" value="HATPase_UhpB-NarQ-NarX-like"/>
    <property type="match status" value="1"/>
</dbReference>
<keyword evidence="3" id="KW-0597">Phosphoprotein</keyword>
<dbReference type="Pfam" id="PF07730">
    <property type="entry name" value="HisKA_3"/>
    <property type="match status" value="1"/>
</dbReference>
<keyword evidence="9" id="KW-1133">Transmembrane helix</keyword>
<keyword evidence="5" id="KW-0547">Nucleotide-binding</keyword>
<sequence>MRASPSSLVRRVDGRVLAVVGLFGFLLFVDLNIFNTRPVGLMLSATAVVITSLALLGTYLGHRERGVPMTGVVLLVCLISVDVSKTVEDTILQRSPGLAETFGLLLLLCMTFRYLRRWQIAVSSLALLAAVLFLGRRLPDIGSWPIVEELSTFLALLTVPAVVCGLYLRSEDRRRVSAEQRVRQAERLDLARDLHDHVAHYVTAIIVQAQAGEQVVEGDPATGRELFANIERTGQEGLVAMSRMVRLLRSAGEEPEVPAQHTLDTIRALVARFSRPEQPVRLHVGEQVDIDSWSQQLGKTVERLVQEGLTNVGKHARSATGVLVNVEQDGDRLLVRVRDDGTRGGLSRFRPSGFGMIGLSERVSALGGELTSGPLPDRGWVLTASIPTG</sequence>
<reference evidence="11 12" key="1">
    <citation type="submission" date="2024-09" db="EMBL/GenBank/DDBJ databases">
        <authorList>
            <person name="Sun Q."/>
            <person name="Mori K."/>
        </authorList>
    </citation>
    <scope>NUCLEOTIDE SEQUENCE [LARGE SCALE GENOMIC DNA]</scope>
    <source>
        <strain evidence="11 12">TBRC 7907</strain>
    </source>
</reference>
<evidence type="ECO:0000313" key="11">
    <source>
        <dbReference type="EMBL" id="MFB9905772.1"/>
    </source>
</evidence>
<evidence type="ECO:0000256" key="3">
    <source>
        <dbReference type="ARBA" id="ARBA00022553"/>
    </source>
</evidence>
<dbReference type="EC" id="2.7.13.3" evidence="2"/>
<keyword evidence="6 11" id="KW-0418">Kinase</keyword>
<name>A0ABV5ZXY3_9PSEU</name>
<evidence type="ECO:0000256" key="2">
    <source>
        <dbReference type="ARBA" id="ARBA00012438"/>
    </source>
</evidence>
<dbReference type="PANTHER" id="PTHR24421:SF10">
    <property type="entry name" value="NITRATE_NITRITE SENSOR PROTEIN NARQ"/>
    <property type="match status" value="1"/>
</dbReference>
<dbReference type="InterPro" id="IPR011712">
    <property type="entry name" value="Sig_transdc_His_kin_sub3_dim/P"/>
</dbReference>
<keyword evidence="9" id="KW-0812">Transmembrane</keyword>
<feature type="domain" description="Signal transduction histidine kinase subgroup 3 dimerisation and phosphoacceptor" evidence="10">
    <location>
        <begin position="186"/>
        <end position="251"/>
    </location>
</feature>
<gene>
    <name evidence="11" type="ORF">ACFFQA_17700</name>
</gene>
<dbReference type="RefSeq" id="WP_377853112.1">
    <property type="nucleotide sequence ID" value="NZ_JBHLZU010000015.1"/>
</dbReference>
<dbReference type="Proteomes" id="UP001589693">
    <property type="component" value="Unassembled WGS sequence"/>
</dbReference>
<organism evidence="11 12">
    <name type="scientific">Allokutzneria oryzae</name>
    <dbReference type="NCBI Taxonomy" id="1378989"/>
    <lineage>
        <taxon>Bacteria</taxon>
        <taxon>Bacillati</taxon>
        <taxon>Actinomycetota</taxon>
        <taxon>Actinomycetes</taxon>
        <taxon>Pseudonocardiales</taxon>
        <taxon>Pseudonocardiaceae</taxon>
        <taxon>Allokutzneria</taxon>
    </lineage>
</organism>
<keyword evidence="9" id="KW-0472">Membrane</keyword>
<dbReference type="InterPro" id="IPR050482">
    <property type="entry name" value="Sensor_HK_TwoCompSys"/>
</dbReference>
<accession>A0ABV5ZXY3</accession>
<keyword evidence="8" id="KW-0902">Two-component regulatory system</keyword>
<feature type="transmembrane region" description="Helical" evidence="9">
    <location>
        <begin position="40"/>
        <end position="60"/>
    </location>
</feature>
<proteinExistence type="predicted"/>
<evidence type="ECO:0000256" key="6">
    <source>
        <dbReference type="ARBA" id="ARBA00022777"/>
    </source>
</evidence>
<keyword evidence="7" id="KW-0067">ATP-binding</keyword>
<feature type="transmembrane region" description="Helical" evidence="9">
    <location>
        <begin position="120"/>
        <end position="138"/>
    </location>
</feature>